<gene>
    <name evidence="2" type="ORF">HanXRQr2_Chr17g0784241</name>
</gene>
<keyword evidence="3" id="KW-1185">Reference proteome</keyword>
<comment type="caution">
    <text evidence="2">The sequence shown here is derived from an EMBL/GenBank/DDBJ whole genome shotgun (WGS) entry which is preliminary data.</text>
</comment>
<dbReference type="AlphaFoldDB" id="A0A9K3DEE0"/>
<proteinExistence type="predicted"/>
<sequence>MVLSVIIYKLIYIVLLRLPLFTHLYTYTTHIELYRPYNCCRTQKNVKECFFYLHVYGPYNIIRPV</sequence>
<evidence type="ECO:0000313" key="3">
    <source>
        <dbReference type="Proteomes" id="UP000215914"/>
    </source>
</evidence>
<evidence type="ECO:0000313" key="2">
    <source>
        <dbReference type="EMBL" id="KAF5753811.1"/>
    </source>
</evidence>
<reference evidence="2" key="2">
    <citation type="submission" date="2020-06" db="EMBL/GenBank/DDBJ databases">
        <title>Helianthus annuus Genome sequencing and assembly Release 2.</title>
        <authorList>
            <person name="Gouzy J."/>
            <person name="Langlade N."/>
            <person name="Munos S."/>
        </authorList>
    </citation>
    <scope>NUCLEOTIDE SEQUENCE</scope>
    <source>
        <tissue evidence="2">Leaves</tissue>
    </source>
</reference>
<keyword evidence="1" id="KW-1133">Transmembrane helix</keyword>
<name>A0A9K3DEE0_HELAN</name>
<organism evidence="2 3">
    <name type="scientific">Helianthus annuus</name>
    <name type="common">Common sunflower</name>
    <dbReference type="NCBI Taxonomy" id="4232"/>
    <lineage>
        <taxon>Eukaryota</taxon>
        <taxon>Viridiplantae</taxon>
        <taxon>Streptophyta</taxon>
        <taxon>Embryophyta</taxon>
        <taxon>Tracheophyta</taxon>
        <taxon>Spermatophyta</taxon>
        <taxon>Magnoliopsida</taxon>
        <taxon>eudicotyledons</taxon>
        <taxon>Gunneridae</taxon>
        <taxon>Pentapetalae</taxon>
        <taxon>asterids</taxon>
        <taxon>campanulids</taxon>
        <taxon>Asterales</taxon>
        <taxon>Asteraceae</taxon>
        <taxon>Asteroideae</taxon>
        <taxon>Heliantheae alliance</taxon>
        <taxon>Heliantheae</taxon>
        <taxon>Helianthus</taxon>
    </lineage>
</organism>
<accession>A0A9K3DEE0</accession>
<dbReference type="Gramene" id="mRNA:HanXRQr2_Chr17g0784241">
    <property type="protein sequence ID" value="CDS:HanXRQr2_Chr17g0784241.1"/>
    <property type="gene ID" value="HanXRQr2_Chr17g0784241"/>
</dbReference>
<dbReference type="Proteomes" id="UP000215914">
    <property type="component" value="Unassembled WGS sequence"/>
</dbReference>
<evidence type="ECO:0000256" key="1">
    <source>
        <dbReference type="SAM" id="Phobius"/>
    </source>
</evidence>
<reference evidence="2" key="1">
    <citation type="journal article" date="2017" name="Nature">
        <title>The sunflower genome provides insights into oil metabolism, flowering and Asterid evolution.</title>
        <authorList>
            <person name="Badouin H."/>
            <person name="Gouzy J."/>
            <person name="Grassa C.J."/>
            <person name="Murat F."/>
            <person name="Staton S.E."/>
            <person name="Cottret L."/>
            <person name="Lelandais-Briere C."/>
            <person name="Owens G.L."/>
            <person name="Carrere S."/>
            <person name="Mayjonade B."/>
            <person name="Legrand L."/>
            <person name="Gill N."/>
            <person name="Kane N.C."/>
            <person name="Bowers J.E."/>
            <person name="Hubner S."/>
            <person name="Bellec A."/>
            <person name="Berard A."/>
            <person name="Berges H."/>
            <person name="Blanchet N."/>
            <person name="Boniface M.C."/>
            <person name="Brunel D."/>
            <person name="Catrice O."/>
            <person name="Chaidir N."/>
            <person name="Claudel C."/>
            <person name="Donnadieu C."/>
            <person name="Faraut T."/>
            <person name="Fievet G."/>
            <person name="Helmstetter N."/>
            <person name="King M."/>
            <person name="Knapp S.J."/>
            <person name="Lai Z."/>
            <person name="Le Paslier M.C."/>
            <person name="Lippi Y."/>
            <person name="Lorenzon L."/>
            <person name="Mandel J.R."/>
            <person name="Marage G."/>
            <person name="Marchand G."/>
            <person name="Marquand E."/>
            <person name="Bret-Mestries E."/>
            <person name="Morien E."/>
            <person name="Nambeesan S."/>
            <person name="Nguyen T."/>
            <person name="Pegot-Espagnet P."/>
            <person name="Pouilly N."/>
            <person name="Raftis F."/>
            <person name="Sallet E."/>
            <person name="Schiex T."/>
            <person name="Thomas J."/>
            <person name="Vandecasteele C."/>
            <person name="Vares D."/>
            <person name="Vear F."/>
            <person name="Vautrin S."/>
            <person name="Crespi M."/>
            <person name="Mangin B."/>
            <person name="Burke J.M."/>
            <person name="Salse J."/>
            <person name="Munos S."/>
            <person name="Vincourt P."/>
            <person name="Rieseberg L.H."/>
            <person name="Langlade N.B."/>
        </authorList>
    </citation>
    <scope>NUCLEOTIDE SEQUENCE</scope>
    <source>
        <tissue evidence="2">Leaves</tissue>
    </source>
</reference>
<dbReference type="EMBL" id="MNCJ02000332">
    <property type="protein sequence ID" value="KAF5753811.1"/>
    <property type="molecule type" value="Genomic_DNA"/>
</dbReference>
<protein>
    <submittedName>
        <fullName evidence="2">Uncharacterized protein</fullName>
    </submittedName>
</protein>
<feature type="transmembrane region" description="Helical" evidence="1">
    <location>
        <begin position="6"/>
        <end position="27"/>
    </location>
</feature>
<keyword evidence="1" id="KW-0472">Membrane</keyword>
<keyword evidence="1" id="KW-0812">Transmembrane</keyword>